<dbReference type="EMBL" id="BAAATA010000001">
    <property type="protein sequence ID" value="GAA2469742.1"/>
    <property type="molecule type" value="Genomic_DNA"/>
</dbReference>
<evidence type="ECO:0000256" key="4">
    <source>
        <dbReference type="SAM" id="SignalP"/>
    </source>
</evidence>
<dbReference type="PANTHER" id="PTHR11010:SF38">
    <property type="entry name" value="LYSOSOMAL PRO-X CARBOXYPEPTIDASE"/>
    <property type="match status" value="1"/>
</dbReference>
<dbReference type="SUPFAM" id="SSF53474">
    <property type="entry name" value="alpha/beta-Hydrolases"/>
    <property type="match status" value="1"/>
</dbReference>
<keyword evidence="1 5" id="KW-0645">Protease</keyword>
<dbReference type="InterPro" id="IPR029058">
    <property type="entry name" value="AB_hydrolase_fold"/>
</dbReference>
<gene>
    <name evidence="5" type="ORF">GCM10010406_01420</name>
</gene>
<feature type="chain" id="PRO_5046258437" evidence="4">
    <location>
        <begin position="25"/>
        <end position="496"/>
    </location>
</feature>
<accession>A0ABN3KQJ6</accession>
<feature type="signal peptide" evidence="4">
    <location>
        <begin position="1"/>
        <end position="24"/>
    </location>
</feature>
<keyword evidence="3" id="KW-0378">Hydrolase</keyword>
<dbReference type="Pfam" id="PF05576">
    <property type="entry name" value="Peptidase_S37"/>
    <property type="match status" value="1"/>
</dbReference>
<dbReference type="GO" id="GO:0006508">
    <property type="term" value="P:proteolysis"/>
    <property type="evidence" value="ECO:0007669"/>
    <property type="project" value="UniProtKB-KW"/>
</dbReference>
<keyword evidence="2 4" id="KW-0732">Signal</keyword>
<dbReference type="PANTHER" id="PTHR11010">
    <property type="entry name" value="PROTEASE S28 PRO-X CARBOXYPEPTIDASE-RELATED"/>
    <property type="match status" value="1"/>
</dbReference>
<evidence type="ECO:0000313" key="5">
    <source>
        <dbReference type="EMBL" id="GAA2469742.1"/>
    </source>
</evidence>
<sequence length="496" mass="55454">MRTRLRRLLTAGALALTMAGTAGAVPAGAATTGTTATADGAAAGTGATAQSTDILDRLEAVPGMSLVQEKPVDGYRYFILNYTQPVDHRHPRRGTFQQRLSVLYKSDDRPTVFHTSGYGLSTNPGRSEPTRIVDGNQVSMEYRFFTPSRPDPADWTKLDIWQAATDQHRIFRALRPILDHNWISTGGSKGGMTATYYRRFYPEDMDGTVAYVAPNDVDNDEDSAYTEFLANVGTDECRGRLEAVQREVLLRRDDLVARYEAYAKENGYTFTTVGSADRALEVSVLDLAWAFWQYSGESDCASVPVADEATDDELWEYVDLIAGWSFYTDQGLEYYTPYYYQAGTQLGAPSFDTPHLKGLLKHPDVYEVRNFVPRSIPMEFDERAMRDVDRWVHAKAERMLFVYGENDPWRAEPFTVGRKAKDSYVYTAPGANHGANIARLVEDERTAAVASVLEWAGLAEDADSLTAAEARPQAEYDAKLDRAGKDYYHRNRHGRP</sequence>
<evidence type="ECO:0000256" key="1">
    <source>
        <dbReference type="ARBA" id="ARBA00022670"/>
    </source>
</evidence>
<dbReference type="Proteomes" id="UP001501358">
    <property type="component" value="Unassembled WGS sequence"/>
</dbReference>
<protein>
    <submittedName>
        <fullName evidence="5">S28 family serine protease</fullName>
    </submittedName>
</protein>
<evidence type="ECO:0000256" key="3">
    <source>
        <dbReference type="ARBA" id="ARBA00022801"/>
    </source>
</evidence>
<keyword evidence="6" id="KW-1185">Reference proteome</keyword>
<reference evidence="5 6" key="1">
    <citation type="journal article" date="2019" name="Int. J. Syst. Evol. Microbiol.">
        <title>The Global Catalogue of Microorganisms (GCM) 10K type strain sequencing project: providing services to taxonomists for standard genome sequencing and annotation.</title>
        <authorList>
            <consortium name="The Broad Institute Genomics Platform"/>
            <consortium name="The Broad Institute Genome Sequencing Center for Infectious Disease"/>
            <person name="Wu L."/>
            <person name="Ma J."/>
        </authorList>
    </citation>
    <scope>NUCLEOTIDE SEQUENCE [LARGE SCALE GENOMIC DNA]</scope>
    <source>
        <strain evidence="5 6">JCM 6307</strain>
    </source>
</reference>
<name>A0ABN3KQJ6_9ACTN</name>
<evidence type="ECO:0000256" key="2">
    <source>
        <dbReference type="ARBA" id="ARBA00022729"/>
    </source>
</evidence>
<dbReference type="Gene3D" id="3.40.50.1820">
    <property type="entry name" value="alpha/beta hydrolase"/>
    <property type="match status" value="1"/>
</dbReference>
<dbReference type="RefSeq" id="WP_344381126.1">
    <property type="nucleotide sequence ID" value="NZ_BAAATA010000001.1"/>
</dbReference>
<evidence type="ECO:0000313" key="6">
    <source>
        <dbReference type="Proteomes" id="UP001501358"/>
    </source>
</evidence>
<comment type="caution">
    <text evidence="5">The sequence shown here is derived from an EMBL/GenBank/DDBJ whole genome shotgun (WGS) entry which is preliminary data.</text>
</comment>
<dbReference type="InterPro" id="IPR008761">
    <property type="entry name" value="Peptidase_S37"/>
</dbReference>
<organism evidence="5 6">
    <name type="scientific">Streptomyces thermolineatus</name>
    <dbReference type="NCBI Taxonomy" id="44033"/>
    <lineage>
        <taxon>Bacteria</taxon>
        <taxon>Bacillati</taxon>
        <taxon>Actinomycetota</taxon>
        <taxon>Actinomycetes</taxon>
        <taxon>Kitasatosporales</taxon>
        <taxon>Streptomycetaceae</taxon>
        <taxon>Streptomyces</taxon>
    </lineage>
</organism>
<proteinExistence type="predicted"/>
<dbReference type="GO" id="GO:0008233">
    <property type="term" value="F:peptidase activity"/>
    <property type="evidence" value="ECO:0007669"/>
    <property type="project" value="UniProtKB-KW"/>
</dbReference>